<dbReference type="EMBL" id="VISQ01000001">
    <property type="protein sequence ID" value="TVZ70418.1"/>
    <property type="molecule type" value="Genomic_DNA"/>
</dbReference>
<dbReference type="PANTHER" id="PTHR33420:SF3">
    <property type="entry name" value="FIMBRIAL SUBUNIT ELFA"/>
    <property type="match status" value="1"/>
</dbReference>
<comment type="similarity">
    <text evidence="2">Belongs to the fimbrial protein family.</text>
</comment>
<keyword evidence="4" id="KW-0281">Fimbrium</keyword>
<dbReference type="PANTHER" id="PTHR33420">
    <property type="entry name" value="FIMBRIAL SUBUNIT ELFA-RELATED"/>
    <property type="match status" value="1"/>
</dbReference>
<dbReference type="InterPro" id="IPR050263">
    <property type="entry name" value="Bact_Fimbrial_Adh_Pro"/>
</dbReference>
<feature type="signal peptide" evidence="5">
    <location>
        <begin position="1"/>
        <end position="23"/>
    </location>
</feature>
<dbReference type="SUPFAM" id="SSF49401">
    <property type="entry name" value="Bacterial adhesins"/>
    <property type="match status" value="1"/>
</dbReference>
<protein>
    <submittedName>
        <fullName evidence="7">Major type 1 subunit fimbrin (Pilin)</fullName>
    </submittedName>
</protein>
<evidence type="ECO:0000256" key="1">
    <source>
        <dbReference type="ARBA" id="ARBA00004561"/>
    </source>
</evidence>
<dbReference type="InterPro" id="IPR036937">
    <property type="entry name" value="Adhesion_dom_fimbrial_sf"/>
</dbReference>
<dbReference type="InterPro" id="IPR000259">
    <property type="entry name" value="Adhesion_dom_fimbrial"/>
</dbReference>
<dbReference type="GO" id="GO:0009289">
    <property type="term" value="C:pilus"/>
    <property type="evidence" value="ECO:0007669"/>
    <property type="project" value="UniProtKB-SubCell"/>
</dbReference>
<evidence type="ECO:0000313" key="7">
    <source>
        <dbReference type="EMBL" id="TVZ70418.1"/>
    </source>
</evidence>
<dbReference type="Gene3D" id="2.60.40.1090">
    <property type="entry name" value="Fimbrial-type adhesion domain"/>
    <property type="match status" value="1"/>
</dbReference>
<evidence type="ECO:0000256" key="5">
    <source>
        <dbReference type="SAM" id="SignalP"/>
    </source>
</evidence>
<evidence type="ECO:0000256" key="2">
    <source>
        <dbReference type="ARBA" id="ARBA00006671"/>
    </source>
</evidence>
<keyword evidence="3 5" id="KW-0732">Signal</keyword>
<feature type="domain" description="Fimbrial-type adhesion" evidence="6">
    <location>
        <begin position="26"/>
        <end position="171"/>
    </location>
</feature>
<accession>A0A542CYN1</accession>
<organism evidence="7">
    <name type="scientific">Serratia fonticola</name>
    <dbReference type="NCBI Taxonomy" id="47917"/>
    <lineage>
        <taxon>Bacteria</taxon>
        <taxon>Pseudomonadati</taxon>
        <taxon>Pseudomonadota</taxon>
        <taxon>Gammaproteobacteria</taxon>
        <taxon>Enterobacterales</taxon>
        <taxon>Yersiniaceae</taxon>
        <taxon>Serratia</taxon>
    </lineage>
</organism>
<evidence type="ECO:0000259" key="6">
    <source>
        <dbReference type="Pfam" id="PF00419"/>
    </source>
</evidence>
<reference evidence="7" key="2">
    <citation type="submission" date="2019-08" db="EMBL/GenBank/DDBJ databases">
        <title>Investigation of anaerobic lignin degradation for improved lignocellulosic biofuels.</title>
        <authorList>
            <person name="Deangelis K.PhD."/>
        </authorList>
    </citation>
    <scope>NUCLEOTIDE SEQUENCE [LARGE SCALE GENOMIC DNA]</scope>
    <source>
        <strain evidence="7">128R</strain>
    </source>
</reference>
<name>A0A542CYN1_SERFO</name>
<evidence type="ECO:0000256" key="3">
    <source>
        <dbReference type="ARBA" id="ARBA00022729"/>
    </source>
</evidence>
<evidence type="ECO:0000256" key="4">
    <source>
        <dbReference type="ARBA" id="ARBA00023263"/>
    </source>
</evidence>
<reference evidence="7" key="1">
    <citation type="submission" date="2019-06" db="EMBL/GenBank/DDBJ databases">
        <authorList>
            <person name="Deangelis K."/>
            <person name="Huntemann M."/>
            <person name="Clum A."/>
            <person name="Pillay M."/>
            <person name="Palaniappan K."/>
            <person name="Varghese N."/>
            <person name="Mikhailova N."/>
            <person name="Stamatis D."/>
            <person name="Reddy T."/>
            <person name="Daum C."/>
            <person name="Shapiro N."/>
            <person name="Ivanova N."/>
            <person name="Kyrpides N."/>
            <person name="Woyke T."/>
        </authorList>
    </citation>
    <scope>NUCLEOTIDE SEQUENCE [LARGE SCALE GENOMIC DNA]</scope>
    <source>
        <strain evidence="7">128R</strain>
    </source>
</reference>
<dbReference type="GO" id="GO:0043709">
    <property type="term" value="P:cell adhesion involved in single-species biofilm formation"/>
    <property type="evidence" value="ECO:0007669"/>
    <property type="project" value="TreeGrafter"/>
</dbReference>
<dbReference type="OrthoDB" id="6466381at2"/>
<gene>
    <name evidence="7" type="ORF">FHU10_2988</name>
</gene>
<dbReference type="AlphaFoldDB" id="A0A542CYN1"/>
<proteinExistence type="inferred from homology"/>
<comment type="subcellular location">
    <subcellularLocation>
        <location evidence="1">Fimbrium</location>
    </subcellularLocation>
</comment>
<comment type="caution">
    <text evidence="7">The sequence shown here is derived from an EMBL/GenBank/DDBJ whole genome shotgun (WGS) entry which is preliminary data.</text>
</comment>
<sequence>MKKNLIITLAVSALSLAATNAVAGSIDFYGKVLNPSCNVAAESESMAIELGAILGTAFTGVGSTAGAKQFDIRLVNCPISAGQAQVTFVGKNTEASNSILALNDGESSAKGLGIEILSASDNKAITLGEPSAAQLLQPGDNRLLFIARYIATDNVIIGGDVRATTMFDVTYN</sequence>
<feature type="chain" id="PRO_5021997571" evidence="5">
    <location>
        <begin position="24"/>
        <end position="172"/>
    </location>
</feature>
<dbReference type="Pfam" id="PF00419">
    <property type="entry name" value="Fimbrial"/>
    <property type="match status" value="1"/>
</dbReference>
<dbReference type="InterPro" id="IPR008966">
    <property type="entry name" value="Adhesion_dom_sf"/>
</dbReference>